<dbReference type="EMBL" id="JAWDKD010000019">
    <property type="protein sequence ID" value="MDV0447411.1"/>
    <property type="molecule type" value="Genomic_DNA"/>
</dbReference>
<name>A0AAE4MKA1_9EURY</name>
<evidence type="ECO:0000313" key="2">
    <source>
        <dbReference type="Proteomes" id="UP001271789"/>
    </source>
</evidence>
<gene>
    <name evidence="1" type="ORF">MsAg5_13010</name>
</gene>
<reference evidence="1" key="1">
    <citation type="submission" date="2023-06" db="EMBL/GenBank/DDBJ databases">
        <title>Genome sequence of Methanosarcinaceae archaeon Ag5.</title>
        <authorList>
            <person name="Protasov E."/>
            <person name="Platt K."/>
            <person name="Poehlein A."/>
            <person name="Daniel R."/>
            <person name="Brune A."/>
        </authorList>
    </citation>
    <scope>NUCLEOTIDE SEQUENCE</scope>
    <source>
        <strain evidence="1">Ag5</strain>
    </source>
</reference>
<comment type="caution">
    <text evidence="1">The sequence shown here is derived from an EMBL/GenBank/DDBJ whole genome shotgun (WGS) entry which is preliminary data.</text>
</comment>
<sequence>MKCDCFSEKRVELLATILEEKDRLKIRVKENEEIDGVEFSNQILTLRETKKDGEATVCAGTDLIIPADVRVRNTETGKYRKIKFNRVVAAYCPFCGQEIQEGDKE</sequence>
<dbReference type="Proteomes" id="UP001271789">
    <property type="component" value="Unassembled WGS sequence"/>
</dbReference>
<dbReference type="RefSeq" id="WP_338099848.1">
    <property type="nucleotide sequence ID" value="NZ_JAWDKD010000019.1"/>
</dbReference>
<dbReference type="AlphaFoldDB" id="A0AAE4MKA1"/>
<keyword evidence="2" id="KW-1185">Reference proteome</keyword>
<proteinExistence type="predicted"/>
<protein>
    <submittedName>
        <fullName evidence="1">Uncharacterized protein</fullName>
    </submittedName>
</protein>
<accession>A0AAE4MKA1</accession>
<organism evidence="1 2">
    <name type="scientific">Methanolapillus africanus</name>
    <dbReference type="NCBI Taxonomy" id="3028297"/>
    <lineage>
        <taxon>Archaea</taxon>
        <taxon>Methanobacteriati</taxon>
        <taxon>Methanobacteriota</taxon>
        <taxon>Stenosarchaea group</taxon>
        <taxon>Methanomicrobia</taxon>
        <taxon>Methanosarcinales</taxon>
        <taxon>Methanosarcinaceae</taxon>
        <taxon>Methanolapillus</taxon>
    </lineage>
</organism>
<evidence type="ECO:0000313" key="1">
    <source>
        <dbReference type="EMBL" id="MDV0447411.1"/>
    </source>
</evidence>